<feature type="domain" description="Exonuclease VII large subunit C-terminal" evidence="7">
    <location>
        <begin position="115"/>
        <end position="425"/>
    </location>
</feature>
<dbReference type="GO" id="GO:0003676">
    <property type="term" value="F:nucleic acid binding"/>
    <property type="evidence" value="ECO:0007669"/>
    <property type="project" value="InterPro"/>
</dbReference>
<dbReference type="AlphaFoldDB" id="A0A809R7I3"/>
<name>A0A809R7I3_9PROT</name>
<evidence type="ECO:0000313" key="10">
    <source>
        <dbReference type="Proteomes" id="UP000662914"/>
    </source>
</evidence>
<comment type="catalytic activity">
    <reaction evidence="5 6">
        <text>Exonucleolytic cleavage in either 5'- to 3'- or 3'- to 5'-direction to yield nucleoside 5'-phosphates.</text>
        <dbReference type="EC" id="3.1.11.6"/>
    </reaction>
</comment>
<evidence type="ECO:0000259" key="7">
    <source>
        <dbReference type="Pfam" id="PF02601"/>
    </source>
</evidence>
<feature type="domain" description="OB-fold nucleic acid binding" evidence="8">
    <location>
        <begin position="2"/>
        <end position="91"/>
    </location>
</feature>
<dbReference type="InterPro" id="IPR025824">
    <property type="entry name" value="OB-fold_nuc-bd_dom"/>
</dbReference>
<keyword evidence="4 5" id="KW-0269">Exonuclease</keyword>
<protein>
    <recommendedName>
        <fullName evidence="5">Exodeoxyribonuclease 7 large subunit</fullName>
        <ecNumber evidence="5">3.1.11.6</ecNumber>
    </recommendedName>
    <alternativeName>
        <fullName evidence="5">Exodeoxyribonuclease VII large subunit</fullName>
        <shortName evidence="5">Exonuclease VII large subunit</shortName>
    </alternativeName>
</protein>
<comment type="subunit">
    <text evidence="5">Heterooligomer composed of large and small subunits.</text>
</comment>
<organism evidence="9 10">
    <name type="scientific">Candidatus Desulfobacillus denitrificans</name>
    <dbReference type="NCBI Taxonomy" id="2608985"/>
    <lineage>
        <taxon>Bacteria</taxon>
        <taxon>Pseudomonadati</taxon>
        <taxon>Pseudomonadota</taxon>
        <taxon>Betaproteobacteria</taxon>
        <taxon>Candidatus Desulfobacillus</taxon>
    </lineage>
</organism>
<dbReference type="EMBL" id="AP021857">
    <property type="protein sequence ID" value="BBO20305.1"/>
    <property type="molecule type" value="Genomic_DNA"/>
</dbReference>
<evidence type="ECO:0000256" key="4">
    <source>
        <dbReference type="ARBA" id="ARBA00022839"/>
    </source>
</evidence>
<keyword evidence="3 5" id="KW-0378">Hydrolase</keyword>
<dbReference type="NCBIfam" id="TIGR00237">
    <property type="entry name" value="xseA"/>
    <property type="match status" value="1"/>
</dbReference>
<dbReference type="HAMAP" id="MF_00378">
    <property type="entry name" value="Exonuc_7_L"/>
    <property type="match status" value="1"/>
</dbReference>
<evidence type="ECO:0000313" key="9">
    <source>
        <dbReference type="EMBL" id="BBO20305.1"/>
    </source>
</evidence>
<evidence type="ECO:0000256" key="6">
    <source>
        <dbReference type="RuleBase" id="RU004355"/>
    </source>
</evidence>
<comment type="function">
    <text evidence="5">Bidirectionally degrades single-stranded DNA into large acid-insoluble oligonucleotides, which are then degraded further into small acid-soluble oligonucleotides.</text>
</comment>
<dbReference type="GO" id="GO:0008855">
    <property type="term" value="F:exodeoxyribonuclease VII activity"/>
    <property type="evidence" value="ECO:0007669"/>
    <property type="project" value="UniProtKB-UniRule"/>
</dbReference>
<dbReference type="GO" id="GO:0006308">
    <property type="term" value="P:DNA catabolic process"/>
    <property type="evidence" value="ECO:0007669"/>
    <property type="project" value="UniProtKB-UniRule"/>
</dbReference>
<evidence type="ECO:0000256" key="5">
    <source>
        <dbReference type="HAMAP-Rule" id="MF_00378"/>
    </source>
</evidence>
<proteinExistence type="inferred from homology"/>
<gene>
    <name evidence="5" type="primary">xseA</name>
    <name evidence="9" type="ORF">DSYM_10040</name>
</gene>
<evidence type="ECO:0000259" key="8">
    <source>
        <dbReference type="Pfam" id="PF13742"/>
    </source>
</evidence>
<evidence type="ECO:0000256" key="1">
    <source>
        <dbReference type="ARBA" id="ARBA00022490"/>
    </source>
</evidence>
<accession>A0A809R7I3</accession>
<dbReference type="PANTHER" id="PTHR30008:SF0">
    <property type="entry name" value="EXODEOXYRIBONUCLEASE 7 LARGE SUBUNIT"/>
    <property type="match status" value="1"/>
</dbReference>
<comment type="subcellular location">
    <subcellularLocation>
        <location evidence="5 6">Cytoplasm</location>
    </subcellularLocation>
</comment>
<sequence>MSALNQLVRKALESSFPLLWVNGEISNLRRPASGHVYFALKDDNAQVDCVMFRGRAQLLPFRLQDGMRIEARALVTLYEARGGFQLNIETLRHAGIGALFEAFARLRGKLESEGLFAAERKLPLPRFPRRIGIVTSLQAAALHDVLAALKRRAPHLPVVIFPTLVQGEGAAEGIAEAIGIAAGRGACDVLIVARGGGSIEDLWAFNEETVARAIDACPIPVITGIGHETDTTIADFVADCRAATPTAAAELASAGFVQAQGDLSRLIAILHTEARRHLHERMQRVDLLARRLTHPGERLARLRVETAHLATRLAGGLRQRIGASAASLQRLEARLALERPDLSHAQRDLNDLLARLRGGTSALLSHQEHRLQGLAASLEHLSPQAVLRRGYSLARMADGRIVRSSAQLAKGDVLHLAFGIGTANAEITDLNQYD</sequence>
<dbReference type="PANTHER" id="PTHR30008">
    <property type="entry name" value="EXODEOXYRIBONUCLEASE 7 LARGE SUBUNIT"/>
    <property type="match status" value="1"/>
</dbReference>
<dbReference type="CDD" id="cd04489">
    <property type="entry name" value="ExoVII_LU_OBF"/>
    <property type="match status" value="1"/>
</dbReference>
<keyword evidence="2 5" id="KW-0540">Nuclease</keyword>
<dbReference type="InterPro" id="IPR020579">
    <property type="entry name" value="Exonuc_VII_lsu_C"/>
</dbReference>
<reference evidence="9" key="1">
    <citation type="journal article" name="DNA Res.">
        <title>The physiological potential of anammox bacteria as revealed by their core genome structure.</title>
        <authorList>
            <person name="Okubo T."/>
            <person name="Toyoda A."/>
            <person name="Fukuhara K."/>
            <person name="Uchiyama I."/>
            <person name="Harigaya Y."/>
            <person name="Kuroiwa M."/>
            <person name="Suzuki T."/>
            <person name="Murakami Y."/>
            <person name="Suwa Y."/>
            <person name="Takami H."/>
        </authorList>
    </citation>
    <scope>NUCLEOTIDE SEQUENCE</scope>
    <source>
        <strain evidence="9">317325-3</strain>
    </source>
</reference>
<dbReference type="InterPro" id="IPR003753">
    <property type="entry name" value="Exonuc_VII_L"/>
</dbReference>
<dbReference type="KEGG" id="ddz:DSYM_10040"/>
<dbReference type="EC" id="3.1.11.6" evidence="5"/>
<evidence type="ECO:0000256" key="3">
    <source>
        <dbReference type="ARBA" id="ARBA00022801"/>
    </source>
</evidence>
<evidence type="ECO:0000256" key="2">
    <source>
        <dbReference type="ARBA" id="ARBA00022722"/>
    </source>
</evidence>
<comment type="similarity">
    <text evidence="5 6">Belongs to the XseA family.</text>
</comment>
<dbReference type="Pfam" id="PF13742">
    <property type="entry name" value="tRNA_anti_2"/>
    <property type="match status" value="1"/>
</dbReference>
<dbReference type="Proteomes" id="UP000662914">
    <property type="component" value="Chromosome"/>
</dbReference>
<dbReference type="Pfam" id="PF02601">
    <property type="entry name" value="Exonuc_VII_L"/>
    <property type="match status" value="1"/>
</dbReference>
<keyword evidence="1 5" id="KW-0963">Cytoplasm</keyword>
<dbReference type="GO" id="GO:0005737">
    <property type="term" value="C:cytoplasm"/>
    <property type="evidence" value="ECO:0007669"/>
    <property type="project" value="UniProtKB-SubCell"/>
</dbReference>
<dbReference type="GO" id="GO:0009318">
    <property type="term" value="C:exodeoxyribonuclease VII complex"/>
    <property type="evidence" value="ECO:0007669"/>
    <property type="project" value="UniProtKB-UniRule"/>
</dbReference>